<dbReference type="Proteomes" id="UP001211907">
    <property type="component" value="Unassembled WGS sequence"/>
</dbReference>
<dbReference type="PROSITE" id="PS50801">
    <property type="entry name" value="STAS"/>
    <property type="match status" value="1"/>
</dbReference>
<evidence type="ECO:0000256" key="1">
    <source>
        <dbReference type="ARBA" id="ARBA00004141"/>
    </source>
</evidence>
<dbReference type="EMBL" id="JADGJH010000178">
    <property type="protein sequence ID" value="KAJ3134891.1"/>
    <property type="molecule type" value="Genomic_DNA"/>
</dbReference>
<dbReference type="SUPFAM" id="SSF52091">
    <property type="entry name" value="SpoIIaa-like"/>
    <property type="match status" value="1"/>
</dbReference>
<feature type="transmembrane region" description="Helical" evidence="6">
    <location>
        <begin position="464"/>
        <end position="487"/>
    </location>
</feature>
<feature type="transmembrane region" description="Helical" evidence="6">
    <location>
        <begin position="499"/>
        <end position="515"/>
    </location>
</feature>
<dbReference type="NCBIfam" id="TIGR00815">
    <property type="entry name" value="sulP"/>
    <property type="match status" value="1"/>
</dbReference>
<dbReference type="InterPro" id="IPR032710">
    <property type="entry name" value="NTF2-like_dom_sf"/>
</dbReference>
<feature type="compositionally biased region" description="Low complexity" evidence="5">
    <location>
        <begin position="13"/>
        <end position="25"/>
    </location>
</feature>
<feature type="transmembrane region" description="Helical" evidence="6">
    <location>
        <begin position="633"/>
        <end position="653"/>
    </location>
</feature>
<comment type="subcellular location">
    <subcellularLocation>
        <location evidence="1">Membrane</location>
        <topology evidence="1">Multi-pass membrane protein</topology>
    </subcellularLocation>
</comment>
<evidence type="ECO:0000256" key="5">
    <source>
        <dbReference type="SAM" id="MobiDB-lite"/>
    </source>
</evidence>
<feature type="transmembrane region" description="Helical" evidence="6">
    <location>
        <begin position="812"/>
        <end position="830"/>
    </location>
</feature>
<reference evidence="8" key="1">
    <citation type="submission" date="2020-05" db="EMBL/GenBank/DDBJ databases">
        <title>Phylogenomic resolution of chytrid fungi.</title>
        <authorList>
            <person name="Stajich J.E."/>
            <person name="Amses K."/>
            <person name="Simmons R."/>
            <person name="Seto K."/>
            <person name="Myers J."/>
            <person name="Bonds A."/>
            <person name="Quandt C.A."/>
            <person name="Barry K."/>
            <person name="Liu P."/>
            <person name="Grigoriev I."/>
            <person name="Longcore J.E."/>
            <person name="James T.Y."/>
        </authorList>
    </citation>
    <scope>NUCLEOTIDE SEQUENCE</scope>
    <source>
        <strain evidence="8">JEL0513</strain>
    </source>
</reference>
<evidence type="ECO:0000256" key="2">
    <source>
        <dbReference type="ARBA" id="ARBA00022692"/>
    </source>
</evidence>
<dbReference type="Gene3D" id="3.30.750.24">
    <property type="entry name" value="STAS domain"/>
    <property type="match status" value="1"/>
</dbReference>
<keyword evidence="2 6" id="KW-0812">Transmembrane</keyword>
<dbReference type="Gene3D" id="3.10.450.240">
    <property type="match status" value="1"/>
</dbReference>
<feature type="transmembrane region" description="Helical" evidence="6">
    <location>
        <begin position="573"/>
        <end position="596"/>
    </location>
</feature>
<dbReference type="GO" id="GO:0008271">
    <property type="term" value="F:secondary active sulfate transmembrane transporter activity"/>
    <property type="evidence" value="ECO:0007669"/>
    <property type="project" value="InterPro"/>
</dbReference>
<dbReference type="AlphaFoldDB" id="A0AAD5TCT8"/>
<feature type="transmembrane region" description="Helical" evidence="6">
    <location>
        <begin position="786"/>
        <end position="806"/>
    </location>
</feature>
<feature type="domain" description="STAS" evidence="7">
    <location>
        <begin position="906"/>
        <end position="1064"/>
    </location>
</feature>
<dbReference type="GO" id="GO:0016020">
    <property type="term" value="C:membrane"/>
    <property type="evidence" value="ECO:0007669"/>
    <property type="project" value="UniProtKB-SubCell"/>
</dbReference>
<evidence type="ECO:0000256" key="3">
    <source>
        <dbReference type="ARBA" id="ARBA00022989"/>
    </source>
</evidence>
<evidence type="ECO:0000313" key="9">
    <source>
        <dbReference type="Proteomes" id="UP001211907"/>
    </source>
</evidence>
<evidence type="ECO:0000259" key="7">
    <source>
        <dbReference type="PROSITE" id="PS50801"/>
    </source>
</evidence>
<dbReference type="PANTHER" id="PTHR11814">
    <property type="entry name" value="SULFATE TRANSPORTER"/>
    <property type="match status" value="1"/>
</dbReference>
<evidence type="ECO:0000256" key="6">
    <source>
        <dbReference type="SAM" id="Phobius"/>
    </source>
</evidence>
<dbReference type="Pfam" id="PF04280">
    <property type="entry name" value="Tim44"/>
    <property type="match status" value="1"/>
</dbReference>
<feature type="transmembrane region" description="Helical" evidence="6">
    <location>
        <begin position="717"/>
        <end position="736"/>
    </location>
</feature>
<dbReference type="InterPro" id="IPR011547">
    <property type="entry name" value="SLC26A/SulP_dom"/>
</dbReference>
<dbReference type="InterPro" id="IPR007379">
    <property type="entry name" value="Tim44-like_dom"/>
</dbReference>
<gene>
    <name evidence="8" type="ORF">HK100_003190</name>
</gene>
<dbReference type="CDD" id="cd07042">
    <property type="entry name" value="STAS_SulP_like_sulfate_transporter"/>
    <property type="match status" value="1"/>
</dbReference>
<name>A0AAD5TCT8_9FUNG</name>
<evidence type="ECO:0000256" key="4">
    <source>
        <dbReference type="ARBA" id="ARBA00023136"/>
    </source>
</evidence>
<dbReference type="PROSITE" id="PS01130">
    <property type="entry name" value="SLC26A"/>
    <property type="match status" value="1"/>
</dbReference>
<feature type="transmembrane region" description="Helical" evidence="6">
    <location>
        <begin position="864"/>
        <end position="882"/>
    </location>
</feature>
<feature type="transmembrane region" description="Helical" evidence="6">
    <location>
        <begin position="548"/>
        <end position="566"/>
    </location>
</feature>
<dbReference type="Pfam" id="PF00916">
    <property type="entry name" value="Sulfate_transp"/>
    <property type="match status" value="1"/>
</dbReference>
<comment type="caution">
    <text evidence="8">The sequence shown here is derived from an EMBL/GenBank/DDBJ whole genome shotgun (WGS) entry which is preliminary data.</text>
</comment>
<evidence type="ECO:0000313" key="8">
    <source>
        <dbReference type="EMBL" id="KAJ3134891.1"/>
    </source>
</evidence>
<keyword evidence="3 6" id="KW-1133">Transmembrane helix</keyword>
<dbReference type="InterPro" id="IPR002645">
    <property type="entry name" value="STAS_dom"/>
</dbReference>
<sequence>MFRATRLTRLAQNTRRYSSRTSGTSGNSGSGSGNGNSGGGNVNFISEFVSSIQRQVAAHPTFQQDVKQLSAKSAELNDSESLKRAKDAAKATNSALGGAAKAVGKGVSMALGSTPVRAAAKVAGAVGESVAKAAEPIIDSKAGKAVASGVDSIQNSLASSAQNAQYIEYISPEQRDALRKKMIARRATQPIVSANPEAGGAVVVAQETQWAKSWREFNEKNPLAFGLSKVSKVIEESDNPVVETARDAWYKIGRFFDETEEAKCITAFRSVDPTFRKDEFLAEAAQFVIPEILEGNLKGDLTPIKKWCSERVLAEISASVVQQRIANLVSECKLLDLSQVDIKKLMFMNEDKSLPVVIITFRTQEILKFLDKKTGEVKLGSDDTLDTANYAIAMTKDQCLSPDIPIDPETLGWRVISWSSPVTRTPNRNLLDQATGFVRNLPADSAAYVKSLFPFFSWLPRYNFHWFIGDFIAGITVALVVIPQAISYASNLANLPAEFGLYTSFIGCLIYALFATSKDVTIGPTAVLSLLVGQQIALYVPNATPAEAVSFAVALSFWTGLFQAVFGLFRIGLVVEFVPIPVIAGFTSGAGFQIMIGQLPALFGIKGIDTNNAPYQVLFEFFSKISLTSKYDFIFGITALTIILILKYSMAYCSQIYYSGFKYVGFLRNAIVLIIFTGISYSLRNSPTISFSIVKNIPYGLSGIVQPDLSLQFAKTVFPAIPAVFIVGILEHIAVVKTYSRSNGYSTNPNQEIIAIGLTNLLGSFVGGYPSTGSFSRSAIKSESGVRSPAGSFITGVLVIVGLFTLTDVLYFIPNAVLSAIVISAISELFHNFSIIESLIEIEPLDFVGFLIALFVTFASSIEYAIYSSVAFSLLVLLIRIARPRIKILSRTSAGHWVEAPASSSSEETFSTQTGILVFQIDQSLTYPNSSFFNDSLKESLFDRFKLTAKSVSNAERSWSDDTEERLRRRERYFGVQDLPPLRAIVFDFSAVSNIDYTGYQALIDARNNAARFAGRSVPFHFVNARDVYLNTLVRVQMIHPAVTRADVPTISRRPSMESLLSRMDEESVAEQRAESKAVVDGNFHNSIDEAVETADNETRWLIEGRGSSIDIISSSS</sequence>
<dbReference type="InterPro" id="IPR018045">
    <property type="entry name" value="S04_transporter_CS"/>
</dbReference>
<dbReference type="SMART" id="SM00978">
    <property type="entry name" value="Tim44"/>
    <property type="match status" value="1"/>
</dbReference>
<feature type="region of interest" description="Disordered" evidence="5">
    <location>
        <begin position="1"/>
        <end position="37"/>
    </location>
</feature>
<dbReference type="SUPFAM" id="SSF54427">
    <property type="entry name" value="NTF2-like"/>
    <property type="match status" value="1"/>
</dbReference>
<keyword evidence="9" id="KW-1185">Reference proteome</keyword>
<proteinExistence type="predicted"/>
<feature type="transmembrane region" description="Helical" evidence="6">
    <location>
        <begin position="665"/>
        <end position="683"/>
    </location>
</feature>
<dbReference type="InterPro" id="IPR001902">
    <property type="entry name" value="SLC26A/SulP_fam"/>
</dbReference>
<organism evidence="8 9">
    <name type="scientific">Physocladia obscura</name>
    <dbReference type="NCBI Taxonomy" id="109957"/>
    <lineage>
        <taxon>Eukaryota</taxon>
        <taxon>Fungi</taxon>
        <taxon>Fungi incertae sedis</taxon>
        <taxon>Chytridiomycota</taxon>
        <taxon>Chytridiomycota incertae sedis</taxon>
        <taxon>Chytridiomycetes</taxon>
        <taxon>Chytridiales</taxon>
        <taxon>Chytriomycetaceae</taxon>
        <taxon>Physocladia</taxon>
    </lineage>
</organism>
<protein>
    <recommendedName>
        <fullName evidence="7">STAS domain-containing protein</fullName>
    </recommendedName>
</protein>
<feature type="compositionally biased region" description="Gly residues" evidence="5">
    <location>
        <begin position="26"/>
        <end position="37"/>
    </location>
</feature>
<accession>A0AAD5TCT8</accession>
<dbReference type="InterPro" id="IPR036513">
    <property type="entry name" value="STAS_dom_sf"/>
</dbReference>
<keyword evidence="4 6" id="KW-0472">Membrane</keyword>
<dbReference type="Pfam" id="PF01740">
    <property type="entry name" value="STAS"/>
    <property type="match status" value="1"/>
</dbReference>